<dbReference type="SMART" id="SM00651">
    <property type="entry name" value="Sm"/>
    <property type="match status" value="1"/>
</dbReference>
<protein>
    <submittedName>
        <fullName evidence="2">mRNA splicing factor</fullName>
    </submittedName>
</protein>
<evidence type="ECO:0000259" key="1">
    <source>
        <dbReference type="PROSITE" id="PS52002"/>
    </source>
</evidence>
<accession>Q3LW01</accession>
<organism evidence="2 3">
    <name type="scientific">Bigelowiella natans</name>
    <name type="common">Pedinomonas minutissima</name>
    <name type="synonym">Chlorarachnion sp. (strain CCMP621)</name>
    <dbReference type="NCBI Taxonomy" id="227086"/>
    <lineage>
        <taxon>Eukaryota</taxon>
        <taxon>Sar</taxon>
        <taxon>Rhizaria</taxon>
        <taxon>Cercozoa</taxon>
        <taxon>Chlorarachniophyceae</taxon>
        <taxon>Bigelowiella</taxon>
    </lineage>
</organism>
<keyword evidence="2" id="KW-0542">Nucleomorph</keyword>
<sequence length="82" mass="9860">MVNSTISLKKYINKRINIVTKNYDRINGRYKKFYRLLAYDKFMNLVLSDVEEYINDKKDSQEIRRVLGLMVLRGSEIIYLFS</sequence>
<dbReference type="AlphaFoldDB" id="Q3LW01"/>
<proteinExistence type="predicted"/>
<dbReference type="EMBL" id="DQ158858">
    <property type="protein sequence ID" value="ABA27365.1"/>
    <property type="molecule type" value="Genomic_DNA"/>
</dbReference>
<dbReference type="InterPro" id="IPR001163">
    <property type="entry name" value="Sm_dom_euk/arc"/>
</dbReference>
<dbReference type="RefSeq" id="XP_001712977.1">
    <property type="nucleotide sequence ID" value="XM_001712925.1"/>
</dbReference>
<dbReference type="PROSITE" id="PS52002">
    <property type="entry name" value="SM"/>
    <property type="match status" value="1"/>
</dbReference>
<dbReference type="InterPro" id="IPR047575">
    <property type="entry name" value="Sm"/>
</dbReference>
<dbReference type="GeneID" id="5788324"/>
<name>Q3LW01_BIGNA</name>
<gene>
    <name evidence="2" type="primary">snrpB</name>
</gene>
<feature type="domain" description="Sm" evidence="1">
    <location>
        <begin position="3"/>
        <end position="82"/>
    </location>
</feature>
<dbReference type="GO" id="GO:0003723">
    <property type="term" value="F:RNA binding"/>
    <property type="evidence" value="ECO:0007669"/>
    <property type="project" value="InterPro"/>
</dbReference>
<dbReference type="Proteomes" id="UP000243425">
    <property type="component" value="Nucleomorph 3"/>
</dbReference>
<evidence type="ECO:0000313" key="3">
    <source>
        <dbReference type="Proteomes" id="UP000243425"/>
    </source>
</evidence>
<dbReference type="Gene3D" id="2.30.30.100">
    <property type="match status" value="1"/>
</dbReference>
<dbReference type="Pfam" id="PF01423">
    <property type="entry name" value="LSM"/>
    <property type="match status" value="1"/>
</dbReference>
<evidence type="ECO:0000313" key="2">
    <source>
        <dbReference type="EMBL" id="ABA27365.1"/>
    </source>
</evidence>
<dbReference type="SUPFAM" id="SSF50182">
    <property type="entry name" value="Sm-like ribonucleoproteins"/>
    <property type="match status" value="1"/>
</dbReference>
<geneLocation type="nucleomorph" evidence="2"/>
<reference evidence="2 3" key="1">
    <citation type="journal article" date="2006" name="Proc. Natl. Acad. Sci. U.S.A.">
        <title>Complete nucleotide sequence of the chlorarachniophyte nucleomorph: nature's smallest nucleus.</title>
        <authorList>
            <person name="Gilson P.R."/>
            <person name="Su V."/>
            <person name="Slamovits C.H."/>
            <person name="Reith M.E."/>
            <person name="Keeling P.J."/>
            <person name="McFadden G.I."/>
        </authorList>
    </citation>
    <scope>NUCLEOTIDE SEQUENCE [LARGE SCALE GENOMIC DNA]</scope>
    <source>
        <strain evidence="3">CCMP621</strain>
    </source>
</reference>
<dbReference type="InterPro" id="IPR010920">
    <property type="entry name" value="LSM_dom_sf"/>
</dbReference>